<dbReference type="EMBL" id="BMNH01000001">
    <property type="protein sequence ID" value="GGO61765.1"/>
    <property type="molecule type" value="Genomic_DNA"/>
</dbReference>
<evidence type="ECO:0000313" key="1">
    <source>
        <dbReference type="EMBL" id="GGO61765.1"/>
    </source>
</evidence>
<comment type="caution">
    <text evidence="1">The sequence shown here is derived from an EMBL/GenBank/DDBJ whole genome shotgun (WGS) entry which is preliminary data.</text>
</comment>
<gene>
    <name evidence="1" type="ORF">GCM10012289_04780</name>
</gene>
<proteinExistence type="predicted"/>
<dbReference type="Proteomes" id="UP000646523">
    <property type="component" value="Unassembled WGS sequence"/>
</dbReference>
<protein>
    <submittedName>
        <fullName evidence="1">Uncharacterized protein</fullName>
    </submittedName>
</protein>
<reference evidence="1" key="2">
    <citation type="submission" date="2020-09" db="EMBL/GenBank/DDBJ databases">
        <authorList>
            <person name="Sun Q."/>
            <person name="Zhou Y."/>
        </authorList>
    </citation>
    <scope>NUCLEOTIDE SEQUENCE</scope>
    <source>
        <strain evidence="1">CGMCC 4.7368</strain>
    </source>
</reference>
<sequence>MPPLRHRRADLVPGFQQEEVEAAFGQVRGGGQADRPGADHDDRQRAGVTCAHQLVKLKGGGGAAASVAHDGVSWIGEVLTVRGGAPAVATHLIEGGVP</sequence>
<accession>A0A917YQW6</accession>
<keyword evidence="2" id="KW-1185">Reference proteome</keyword>
<organism evidence="1 2">
    <name type="scientific">Nonomuraea cavernae</name>
    <dbReference type="NCBI Taxonomy" id="2045107"/>
    <lineage>
        <taxon>Bacteria</taxon>
        <taxon>Bacillati</taxon>
        <taxon>Actinomycetota</taxon>
        <taxon>Actinomycetes</taxon>
        <taxon>Streptosporangiales</taxon>
        <taxon>Streptosporangiaceae</taxon>
        <taxon>Nonomuraea</taxon>
    </lineage>
</organism>
<name>A0A917YQW6_9ACTN</name>
<evidence type="ECO:0000313" key="2">
    <source>
        <dbReference type="Proteomes" id="UP000646523"/>
    </source>
</evidence>
<dbReference type="AlphaFoldDB" id="A0A917YQW6"/>
<reference evidence="1" key="1">
    <citation type="journal article" date="2014" name="Int. J. Syst. Evol. Microbiol.">
        <title>Complete genome sequence of Corynebacterium casei LMG S-19264T (=DSM 44701T), isolated from a smear-ripened cheese.</title>
        <authorList>
            <consortium name="US DOE Joint Genome Institute (JGI-PGF)"/>
            <person name="Walter F."/>
            <person name="Albersmeier A."/>
            <person name="Kalinowski J."/>
            <person name="Ruckert C."/>
        </authorList>
    </citation>
    <scope>NUCLEOTIDE SEQUENCE</scope>
    <source>
        <strain evidence="1">CGMCC 4.7368</strain>
    </source>
</reference>